<name>A0ABN7Z4K7_9BURK</name>
<comment type="caution">
    <text evidence="2">The sequence shown here is derived from an EMBL/GenBank/DDBJ whole genome shotgun (WGS) entry which is preliminary data.</text>
</comment>
<dbReference type="RefSeq" id="WP_224043349.1">
    <property type="nucleotide sequence ID" value="NZ_CAJZAH010000004.1"/>
</dbReference>
<protein>
    <submittedName>
        <fullName evidence="2">DNA transformation protein TfoX1</fullName>
    </submittedName>
</protein>
<keyword evidence="3" id="KW-1185">Reference proteome</keyword>
<evidence type="ECO:0000313" key="3">
    <source>
        <dbReference type="Proteomes" id="UP000721236"/>
    </source>
</evidence>
<reference evidence="2 3" key="1">
    <citation type="submission" date="2021-08" db="EMBL/GenBank/DDBJ databases">
        <authorList>
            <person name="Peeters C."/>
        </authorList>
    </citation>
    <scope>NUCLEOTIDE SEQUENCE [LARGE SCALE GENOMIC DNA]</scope>
    <source>
        <strain evidence="2 3">LMG 21510</strain>
    </source>
</reference>
<evidence type="ECO:0000313" key="2">
    <source>
        <dbReference type="EMBL" id="CAG9179321.1"/>
    </source>
</evidence>
<sequence length="124" mass="13671">MPQALRPRDPFVDHLMELMAPVAARVGPITARRMFGGHGLYYDGLMFGLVSGGRCYLKTDARTRAAYEEAGCEPFRYRSRGRDITIGAYFAVPAQCLESPQEMSAWARAAMEATLRLANAPGAR</sequence>
<dbReference type="EMBL" id="CAJZAH010000004">
    <property type="protein sequence ID" value="CAG9179321.1"/>
    <property type="molecule type" value="Genomic_DNA"/>
</dbReference>
<dbReference type="Gene3D" id="3.30.1460.30">
    <property type="entry name" value="YgaC/TfoX-N like chaperone"/>
    <property type="match status" value="1"/>
</dbReference>
<dbReference type="InterPro" id="IPR007076">
    <property type="entry name" value="TfoX_N"/>
</dbReference>
<dbReference type="Proteomes" id="UP000721236">
    <property type="component" value="Unassembled WGS sequence"/>
</dbReference>
<dbReference type="SUPFAM" id="SSF159894">
    <property type="entry name" value="YgaC/TfoX-N like"/>
    <property type="match status" value="1"/>
</dbReference>
<evidence type="ECO:0000259" key="1">
    <source>
        <dbReference type="Pfam" id="PF04993"/>
    </source>
</evidence>
<proteinExistence type="predicted"/>
<dbReference type="PANTHER" id="PTHR36121">
    <property type="entry name" value="PROTEIN SXY"/>
    <property type="match status" value="1"/>
</dbReference>
<organism evidence="2 3">
    <name type="scientific">Cupriavidus respiraculi</name>
    <dbReference type="NCBI Taxonomy" id="195930"/>
    <lineage>
        <taxon>Bacteria</taxon>
        <taxon>Pseudomonadati</taxon>
        <taxon>Pseudomonadota</taxon>
        <taxon>Betaproteobacteria</taxon>
        <taxon>Burkholderiales</taxon>
        <taxon>Burkholderiaceae</taxon>
        <taxon>Cupriavidus</taxon>
    </lineage>
</organism>
<feature type="domain" description="TfoX N-terminal" evidence="1">
    <location>
        <begin position="24"/>
        <end position="113"/>
    </location>
</feature>
<gene>
    <name evidence="2" type="primary">tfoX1</name>
    <name evidence="2" type="ORF">LMG21510_03746</name>
</gene>
<dbReference type="InterPro" id="IPR047525">
    <property type="entry name" value="TfoX-like"/>
</dbReference>
<dbReference type="PANTHER" id="PTHR36121:SF1">
    <property type="entry name" value="PROTEIN SXY"/>
    <property type="match status" value="1"/>
</dbReference>
<accession>A0ABN7Z4K7</accession>
<dbReference type="Pfam" id="PF04993">
    <property type="entry name" value="TfoX_N"/>
    <property type="match status" value="1"/>
</dbReference>